<dbReference type="RefSeq" id="WP_220167775.1">
    <property type="nucleotide sequence ID" value="NZ_JAIBOA010000012.1"/>
</dbReference>
<evidence type="ECO:0000313" key="3">
    <source>
        <dbReference type="Proteomes" id="UP000774570"/>
    </source>
</evidence>
<feature type="chain" id="PRO_5045993795" description="Lipoprotein" evidence="1">
    <location>
        <begin position="19"/>
        <end position="158"/>
    </location>
</feature>
<evidence type="ECO:0008006" key="4">
    <source>
        <dbReference type="Google" id="ProtNLM"/>
    </source>
</evidence>
<feature type="signal peptide" evidence="1">
    <location>
        <begin position="1"/>
        <end position="18"/>
    </location>
</feature>
<keyword evidence="3" id="KW-1185">Reference proteome</keyword>
<name>A0ABS7FVS5_9ACTN</name>
<comment type="caution">
    <text evidence="2">The sequence shown here is derived from an EMBL/GenBank/DDBJ whole genome shotgun (WGS) entry which is preliminary data.</text>
</comment>
<reference evidence="2 3" key="1">
    <citation type="submission" date="2021-07" db="EMBL/GenBank/DDBJ databases">
        <title>Actinomadura sp. PM05-2 isolated from lichen.</title>
        <authorList>
            <person name="Somphong A."/>
            <person name="Phongsopitanun W."/>
            <person name="Tanasupawat S."/>
            <person name="Peongsungnone V."/>
        </authorList>
    </citation>
    <scope>NUCLEOTIDE SEQUENCE [LARGE SCALE GENOMIC DNA]</scope>
    <source>
        <strain evidence="2 3">PM05-2</strain>
    </source>
</reference>
<dbReference type="EMBL" id="JAIBOA010000012">
    <property type="protein sequence ID" value="MBW8484534.1"/>
    <property type="molecule type" value="Genomic_DNA"/>
</dbReference>
<accession>A0ABS7FVS5</accession>
<organism evidence="2 3">
    <name type="scientific">Actinomadura parmotrematis</name>
    <dbReference type="NCBI Taxonomy" id="2864039"/>
    <lineage>
        <taxon>Bacteria</taxon>
        <taxon>Bacillati</taxon>
        <taxon>Actinomycetota</taxon>
        <taxon>Actinomycetes</taxon>
        <taxon>Streptosporangiales</taxon>
        <taxon>Thermomonosporaceae</taxon>
        <taxon>Actinomadura</taxon>
    </lineage>
</organism>
<keyword evidence="1" id="KW-0732">Signal</keyword>
<gene>
    <name evidence="2" type="ORF">K1Y72_19280</name>
</gene>
<evidence type="ECO:0000256" key="1">
    <source>
        <dbReference type="SAM" id="SignalP"/>
    </source>
</evidence>
<evidence type="ECO:0000313" key="2">
    <source>
        <dbReference type="EMBL" id="MBW8484534.1"/>
    </source>
</evidence>
<protein>
    <recommendedName>
        <fullName evidence="4">Lipoprotein</fullName>
    </recommendedName>
</protein>
<proteinExistence type="predicted"/>
<sequence>MPRRPLLAVLITALALCAACGGGGDPQPAPSPAARSTGPATVPAAQSRAARAALVAYLHALGKGDGKACSYLSPAYARETFGKNCAAGLRSARARLRPRDLKSLQAVTAPEAEPGVTPGEVSIPFESLRWKDEPALPGGPVAARFTLQRTGKRWLISG</sequence>
<dbReference type="Proteomes" id="UP000774570">
    <property type="component" value="Unassembled WGS sequence"/>
</dbReference>